<feature type="compositionally biased region" description="Polar residues" evidence="1">
    <location>
        <begin position="224"/>
        <end position="237"/>
    </location>
</feature>
<keyword evidence="2" id="KW-0472">Membrane</keyword>
<dbReference type="AlphaFoldDB" id="A0AAV1JKX7"/>
<feature type="compositionally biased region" description="Low complexity" evidence="1">
    <location>
        <begin position="441"/>
        <end position="453"/>
    </location>
</feature>
<feature type="compositionally biased region" description="Basic and acidic residues" evidence="1">
    <location>
        <begin position="355"/>
        <end position="366"/>
    </location>
</feature>
<feature type="compositionally biased region" description="Polar residues" evidence="1">
    <location>
        <begin position="454"/>
        <end position="464"/>
    </location>
</feature>
<dbReference type="Proteomes" id="UP001497472">
    <property type="component" value="Unassembled WGS sequence"/>
</dbReference>
<accession>A0AAV1JKX7</accession>
<dbReference type="EMBL" id="CAVLEF010000040">
    <property type="protein sequence ID" value="CAK1550143.1"/>
    <property type="molecule type" value="Genomic_DNA"/>
</dbReference>
<evidence type="ECO:0000256" key="2">
    <source>
        <dbReference type="SAM" id="Phobius"/>
    </source>
</evidence>
<evidence type="ECO:0000313" key="4">
    <source>
        <dbReference type="Proteomes" id="UP001497472"/>
    </source>
</evidence>
<organism evidence="3 4">
    <name type="scientific">Leptosia nina</name>
    <dbReference type="NCBI Taxonomy" id="320188"/>
    <lineage>
        <taxon>Eukaryota</taxon>
        <taxon>Metazoa</taxon>
        <taxon>Ecdysozoa</taxon>
        <taxon>Arthropoda</taxon>
        <taxon>Hexapoda</taxon>
        <taxon>Insecta</taxon>
        <taxon>Pterygota</taxon>
        <taxon>Neoptera</taxon>
        <taxon>Endopterygota</taxon>
        <taxon>Lepidoptera</taxon>
        <taxon>Glossata</taxon>
        <taxon>Ditrysia</taxon>
        <taxon>Papilionoidea</taxon>
        <taxon>Pieridae</taxon>
        <taxon>Pierinae</taxon>
        <taxon>Leptosia</taxon>
    </lineage>
</organism>
<comment type="caution">
    <text evidence="3">The sequence shown here is derived from an EMBL/GenBank/DDBJ whole genome shotgun (WGS) entry which is preliminary data.</text>
</comment>
<sequence length="477" mass="52820">MYGMCCVELDIKTNYDEICVWKAIEKTNVNEGKDENDSINKADALSATESEYNNIIAEELEENDFEEEVRKNVWSDVDDELYIANVIKQRTSNELKRVKRDTSSSVSDYYSEVVNSVKLDKSDMWDLEPTDLTECDCLGPPPEFLLPPPPRPPFLQAEYYCGDDPIPDLETCDTEPKIDAYNHSGPSLQTSAVIALCSIVLVLGILIGAILIWKHKRKVTNLLPSKSTAPSQSSGSQRRAPPPAPLYEDLQDLPRRPPLPQRPDIEPQLEMVETKRPNCQGRVFVCGTSGSWRGNNPCGNACNAPVYEELPHRSDDSVHSDDHFAEDELSLVGDVLPCRTCSRPPQSLPHRPRQQRLDRRPKSLDRRRGHRVPRHVHPPDPSEFHEGVLLDALLRLYPQVGTVGARPSGPMPISAGGAWPGGELPGIACWRGPRASPKPPSGDSSFGSDSGYSNNTCGTCGTRASSRHRLSAEIPLS</sequence>
<feature type="region of interest" description="Disordered" evidence="1">
    <location>
        <begin position="340"/>
        <end position="383"/>
    </location>
</feature>
<name>A0AAV1JKX7_9NEOP</name>
<gene>
    <name evidence="3" type="ORF">LNINA_LOCUS9382</name>
</gene>
<evidence type="ECO:0000313" key="3">
    <source>
        <dbReference type="EMBL" id="CAK1550143.1"/>
    </source>
</evidence>
<proteinExistence type="predicted"/>
<evidence type="ECO:0000256" key="1">
    <source>
        <dbReference type="SAM" id="MobiDB-lite"/>
    </source>
</evidence>
<keyword evidence="2" id="KW-1133">Transmembrane helix</keyword>
<keyword evidence="2" id="KW-0812">Transmembrane</keyword>
<feature type="region of interest" description="Disordered" evidence="1">
    <location>
        <begin position="428"/>
        <end position="477"/>
    </location>
</feature>
<feature type="region of interest" description="Disordered" evidence="1">
    <location>
        <begin position="224"/>
        <end position="265"/>
    </location>
</feature>
<keyword evidence="4" id="KW-1185">Reference proteome</keyword>
<reference evidence="3 4" key="1">
    <citation type="submission" date="2023-11" db="EMBL/GenBank/DDBJ databases">
        <authorList>
            <person name="Okamura Y."/>
        </authorList>
    </citation>
    <scope>NUCLEOTIDE SEQUENCE [LARGE SCALE GENOMIC DNA]</scope>
</reference>
<protein>
    <submittedName>
        <fullName evidence="3">Uncharacterized protein</fullName>
    </submittedName>
</protein>
<feature type="compositionally biased region" description="Basic residues" evidence="1">
    <location>
        <begin position="367"/>
        <end position="376"/>
    </location>
</feature>
<feature type="transmembrane region" description="Helical" evidence="2">
    <location>
        <begin position="192"/>
        <end position="213"/>
    </location>
</feature>